<evidence type="ECO:0000259" key="8">
    <source>
        <dbReference type="Pfam" id="PF02229"/>
    </source>
</evidence>
<protein>
    <submittedName>
        <fullName evidence="9">Transcriptional Coactivator p15-domain-containing protein</fullName>
    </submittedName>
</protein>
<evidence type="ECO:0000313" key="9">
    <source>
        <dbReference type="EMBL" id="KAK0719592.1"/>
    </source>
</evidence>
<dbReference type="InterPro" id="IPR045125">
    <property type="entry name" value="Sub1/Tcp4-like"/>
</dbReference>
<dbReference type="EMBL" id="JAUKUA010000003">
    <property type="protein sequence ID" value="KAK0719592.1"/>
    <property type="molecule type" value="Genomic_DNA"/>
</dbReference>
<sequence length="166" mass="18009">MPRKRQVESDSEDVVSPVVKKAKAERVKPKAATAAASKDGLTKGKDGDGNSYWEIGNKRRVSASSFKGAVLVNIREYYQTPDGEDKPGKKGISLSINQYRELLKIIPELNEQLRAEGEEIADPNGSAPASKPVAAATPQKKTKAVKKTKKANIEMTSDEDEDNVSP</sequence>
<keyword evidence="6" id="KW-0539">Nucleus</keyword>
<evidence type="ECO:0000256" key="2">
    <source>
        <dbReference type="ARBA" id="ARBA00009001"/>
    </source>
</evidence>
<feature type="compositionally biased region" description="Acidic residues" evidence="7">
    <location>
        <begin position="156"/>
        <end position="166"/>
    </location>
</feature>
<name>A0AA40APJ7_9PEZI</name>
<keyword evidence="5" id="KW-0804">Transcription</keyword>
<evidence type="ECO:0000256" key="7">
    <source>
        <dbReference type="SAM" id="MobiDB-lite"/>
    </source>
</evidence>
<dbReference type="InterPro" id="IPR009044">
    <property type="entry name" value="ssDNA-bd_transcriptional_reg"/>
</dbReference>
<dbReference type="PANTHER" id="PTHR13215">
    <property type="entry name" value="RNA POLYMERASE II TRANSCRIPTIONAL COACTIVATOR"/>
    <property type="match status" value="1"/>
</dbReference>
<dbReference type="SUPFAM" id="SSF54447">
    <property type="entry name" value="ssDNA-binding transcriptional regulator domain"/>
    <property type="match status" value="1"/>
</dbReference>
<dbReference type="Gene3D" id="2.30.31.10">
    <property type="entry name" value="Transcriptional Coactivator Pc4, Chain A"/>
    <property type="match status" value="1"/>
</dbReference>
<evidence type="ECO:0000256" key="5">
    <source>
        <dbReference type="ARBA" id="ARBA00023163"/>
    </source>
</evidence>
<evidence type="ECO:0000313" key="10">
    <source>
        <dbReference type="Proteomes" id="UP001172102"/>
    </source>
</evidence>
<evidence type="ECO:0000256" key="3">
    <source>
        <dbReference type="ARBA" id="ARBA00023015"/>
    </source>
</evidence>
<comment type="similarity">
    <text evidence="2">Belongs to the transcriptional coactivator PC4 family.</text>
</comment>
<keyword evidence="3" id="KW-0805">Transcription regulation</keyword>
<feature type="region of interest" description="Disordered" evidence="7">
    <location>
        <begin position="1"/>
        <end position="51"/>
    </location>
</feature>
<organism evidence="9 10">
    <name type="scientific">Lasiosphaeris hirsuta</name>
    <dbReference type="NCBI Taxonomy" id="260670"/>
    <lineage>
        <taxon>Eukaryota</taxon>
        <taxon>Fungi</taxon>
        <taxon>Dikarya</taxon>
        <taxon>Ascomycota</taxon>
        <taxon>Pezizomycotina</taxon>
        <taxon>Sordariomycetes</taxon>
        <taxon>Sordariomycetidae</taxon>
        <taxon>Sordariales</taxon>
        <taxon>Lasiosphaeriaceae</taxon>
        <taxon>Lasiosphaeris</taxon>
    </lineage>
</organism>
<keyword evidence="4" id="KW-0238">DNA-binding</keyword>
<dbReference type="GO" id="GO:0005634">
    <property type="term" value="C:nucleus"/>
    <property type="evidence" value="ECO:0007669"/>
    <property type="project" value="UniProtKB-SubCell"/>
</dbReference>
<keyword evidence="10" id="KW-1185">Reference proteome</keyword>
<accession>A0AA40APJ7</accession>
<evidence type="ECO:0000256" key="6">
    <source>
        <dbReference type="ARBA" id="ARBA00023242"/>
    </source>
</evidence>
<comment type="subcellular location">
    <subcellularLocation>
        <location evidence="1">Nucleus</location>
    </subcellularLocation>
</comment>
<dbReference type="GO" id="GO:0003713">
    <property type="term" value="F:transcription coactivator activity"/>
    <property type="evidence" value="ECO:0007669"/>
    <property type="project" value="InterPro"/>
</dbReference>
<dbReference type="Pfam" id="PF02229">
    <property type="entry name" value="PC4"/>
    <property type="match status" value="1"/>
</dbReference>
<evidence type="ECO:0000256" key="1">
    <source>
        <dbReference type="ARBA" id="ARBA00004123"/>
    </source>
</evidence>
<feature type="region of interest" description="Disordered" evidence="7">
    <location>
        <begin position="116"/>
        <end position="166"/>
    </location>
</feature>
<reference evidence="9" key="1">
    <citation type="submission" date="2023-06" db="EMBL/GenBank/DDBJ databases">
        <title>Genome-scale phylogeny and comparative genomics of the fungal order Sordariales.</title>
        <authorList>
            <consortium name="Lawrence Berkeley National Laboratory"/>
            <person name="Hensen N."/>
            <person name="Bonometti L."/>
            <person name="Westerberg I."/>
            <person name="Brannstrom I.O."/>
            <person name="Guillou S."/>
            <person name="Cros-Aarteil S."/>
            <person name="Calhoun S."/>
            <person name="Haridas S."/>
            <person name="Kuo A."/>
            <person name="Mondo S."/>
            <person name="Pangilinan J."/>
            <person name="Riley R."/>
            <person name="Labutti K."/>
            <person name="Andreopoulos B."/>
            <person name="Lipzen A."/>
            <person name="Chen C."/>
            <person name="Yanf M."/>
            <person name="Daum C."/>
            <person name="Ng V."/>
            <person name="Clum A."/>
            <person name="Steindorff A."/>
            <person name="Ohm R."/>
            <person name="Martin F."/>
            <person name="Silar P."/>
            <person name="Natvig D."/>
            <person name="Lalanne C."/>
            <person name="Gautier V."/>
            <person name="Ament-Velasquez S.L."/>
            <person name="Kruys A."/>
            <person name="Hutchinson M.I."/>
            <person name="Powell A.J."/>
            <person name="Barry K."/>
            <person name="Miller A.N."/>
            <person name="Grigoriev I.V."/>
            <person name="Debuchy R."/>
            <person name="Gladieux P."/>
            <person name="Thoren M.H."/>
            <person name="Johannesson H."/>
        </authorList>
    </citation>
    <scope>NUCLEOTIDE SEQUENCE</scope>
    <source>
        <strain evidence="9">SMH4607-1</strain>
    </source>
</reference>
<dbReference type="AlphaFoldDB" id="A0AA40APJ7"/>
<dbReference type="Proteomes" id="UP001172102">
    <property type="component" value="Unassembled WGS sequence"/>
</dbReference>
<comment type="caution">
    <text evidence="9">The sequence shown here is derived from an EMBL/GenBank/DDBJ whole genome shotgun (WGS) entry which is preliminary data.</text>
</comment>
<feature type="domain" description="Transcriptional coactivator p15 (PC4) C-terminal" evidence="8">
    <location>
        <begin position="53"/>
        <end position="105"/>
    </location>
</feature>
<dbReference type="GO" id="GO:0060261">
    <property type="term" value="P:positive regulation of transcription initiation by RNA polymerase II"/>
    <property type="evidence" value="ECO:0007669"/>
    <property type="project" value="InterPro"/>
</dbReference>
<dbReference type="InterPro" id="IPR003173">
    <property type="entry name" value="PC4_C"/>
</dbReference>
<feature type="compositionally biased region" description="Basic residues" evidence="7">
    <location>
        <begin position="140"/>
        <end position="150"/>
    </location>
</feature>
<proteinExistence type="inferred from homology"/>
<dbReference type="GO" id="GO:0003677">
    <property type="term" value="F:DNA binding"/>
    <property type="evidence" value="ECO:0007669"/>
    <property type="project" value="UniProtKB-KW"/>
</dbReference>
<gene>
    <name evidence="9" type="ORF">B0H67DRAFT_551919</name>
</gene>
<evidence type="ECO:0000256" key="4">
    <source>
        <dbReference type="ARBA" id="ARBA00023125"/>
    </source>
</evidence>